<dbReference type="PROSITE" id="PS51103">
    <property type="entry name" value="PTS_EIIC_TYPE_1"/>
    <property type="match status" value="1"/>
</dbReference>
<feature type="transmembrane region" description="Helical" evidence="9">
    <location>
        <begin position="189"/>
        <end position="218"/>
    </location>
</feature>
<keyword evidence="7 9" id="KW-1133">Transmembrane helix</keyword>
<proteinExistence type="predicted"/>
<evidence type="ECO:0000313" key="12">
    <source>
        <dbReference type="Proteomes" id="UP000004057"/>
    </source>
</evidence>
<feature type="transmembrane region" description="Helical" evidence="9">
    <location>
        <begin position="238"/>
        <end position="257"/>
    </location>
</feature>
<comment type="subcellular location">
    <subcellularLocation>
        <location evidence="1">Cell membrane</location>
        <topology evidence="1">Multi-pass membrane protein</topology>
    </subcellularLocation>
</comment>
<dbReference type="InterPro" id="IPR013013">
    <property type="entry name" value="PTS_EIIC_1"/>
</dbReference>
<feature type="transmembrane region" description="Helical" evidence="9">
    <location>
        <begin position="423"/>
        <end position="451"/>
    </location>
</feature>
<keyword evidence="5" id="KW-0598">Phosphotransferase system</keyword>
<feature type="transmembrane region" description="Helical" evidence="9">
    <location>
        <begin position="33"/>
        <end position="56"/>
    </location>
</feature>
<dbReference type="GO" id="GO:0005886">
    <property type="term" value="C:plasma membrane"/>
    <property type="evidence" value="ECO:0007669"/>
    <property type="project" value="UniProtKB-SubCell"/>
</dbReference>
<feature type="transmembrane region" description="Helical" evidence="9">
    <location>
        <begin position="367"/>
        <end position="385"/>
    </location>
</feature>
<evidence type="ECO:0000256" key="6">
    <source>
        <dbReference type="ARBA" id="ARBA00022692"/>
    </source>
</evidence>
<keyword evidence="2" id="KW-0813">Transport</keyword>
<evidence type="ECO:0000256" key="4">
    <source>
        <dbReference type="ARBA" id="ARBA00022597"/>
    </source>
</evidence>
<dbReference type="PANTHER" id="PTHR30009">
    <property type="entry name" value="CYTOCHROME C-TYPE SYNTHESIS PROTEIN AND PTS TRANSMEMBRANE COMPONENT"/>
    <property type="match status" value="1"/>
</dbReference>
<evidence type="ECO:0000256" key="5">
    <source>
        <dbReference type="ARBA" id="ARBA00022683"/>
    </source>
</evidence>
<dbReference type="PANTHER" id="PTHR30009:SF8">
    <property type="entry name" value="PTS SYSTEM, IIBC COMPONENT"/>
    <property type="match status" value="1"/>
</dbReference>
<dbReference type="Proteomes" id="UP000004057">
    <property type="component" value="Unassembled WGS sequence"/>
</dbReference>
<comment type="caution">
    <text evidence="11">The sequence shown here is derived from an EMBL/GenBank/DDBJ whole genome shotgun (WGS) entry which is preliminary data.</text>
</comment>
<feature type="transmembrane region" description="Helical" evidence="9">
    <location>
        <begin position="103"/>
        <end position="121"/>
    </location>
</feature>
<evidence type="ECO:0000259" key="10">
    <source>
        <dbReference type="PROSITE" id="PS51103"/>
    </source>
</evidence>
<evidence type="ECO:0000256" key="2">
    <source>
        <dbReference type="ARBA" id="ARBA00022448"/>
    </source>
</evidence>
<dbReference type="EMBL" id="AGBZ02000001">
    <property type="protein sequence ID" value="KAI92569.1"/>
    <property type="molecule type" value="Genomic_DNA"/>
</dbReference>
<dbReference type="RefSeq" id="WP_004027620.1">
    <property type="nucleotide sequence ID" value="NZ_AGBZ02000001.1"/>
</dbReference>
<keyword evidence="3" id="KW-1003">Cell membrane</keyword>
<evidence type="ECO:0000256" key="9">
    <source>
        <dbReference type="SAM" id="Phobius"/>
    </source>
</evidence>
<dbReference type="InterPro" id="IPR003352">
    <property type="entry name" value="PTS_EIIC"/>
</dbReference>
<feature type="transmembrane region" description="Helical" evidence="9">
    <location>
        <begin position="76"/>
        <end position="96"/>
    </location>
</feature>
<accession>A0AAI9T356</accession>
<feature type="transmembrane region" description="Helical" evidence="9">
    <location>
        <begin position="153"/>
        <end position="177"/>
    </location>
</feature>
<dbReference type="Pfam" id="PF02378">
    <property type="entry name" value="PTS_EIIC"/>
    <property type="match status" value="1"/>
</dbReference>
<evidence type="ECO:0000256" key="3">
    <source>
        <dbReference type="ARBA" id="ARBA00022475"/>
    </source>
</evidence>
<reference evidence="11 12" key="1">
    <citation type="journal article" date="2012" name="J. Proteome Res.">
        <title>Application of Spiroplasma melliferum proteogenomic profiling for the discovery of virulence factors and pathogenicity mechanisms in host-associated spiroplasmas.</title>
        <authorList>
            <person name="Alexeev D."/>
            <person name="Kostrjukova E."/>
            <person name="Aliper A."/>
            <person name="Popenko A."/>
            <person name="Bazaleev N."/>
            <person name="Tyakht A."/>
            <person name="Selezneva O."/>
            <person name="Akopian T."/>
            <person name="Prichodko E."/>
            <person name="Kondratov I."/>
            <person name="Chukin M."/>
            <person name="Demina I."/>
            <person name="Galyamina M."/>
            <person name="Kamashev D."/>
            <person name="Vanyushkina A."/>
            <person name="Ladygina V."/>
            <person name="Levitskii S."/>
            <person name="Lazarev V."/>
            <person name="Govorun V."/>
        </authorList>
    </citation>
    <scope>NUCLEOTIDE SEQUENCE [LARGE SCALE GENOMIC DNA]</scope>
    <source>
        <strain evidence="11 12">KC3</strain>
    </source>
</reference>
<evidence type="ECO:0000256" key="1">
    <source>
        <dbReference type="ARBA" id="ARBA00004651"/>
    </source>
</evidence>
<dbReference type="GO" id="GO:0008982">
    <property type="term" value="F:protein-N(PI)-phosphohistidine-sugar phosphotransferase activity"/>
    <property type="evidence" value="ECO:0007669"/>
    <property type="project" value="InterPro"/>
</dbReference>
<keyword evidence="6 9" id="KW-0812">Transmembrane</keyword>
<evidence type="ECO:0000256" key="7">
    <source>
        <dbReference type="ARBA" id="ARBA00022989"/>
    </source>
</evidence>
<name>A0AAI9T356_SPIME</name>
<feature type="domain" description="PTS EIIC type-1" evidence="10">
    <location>
        <begin position="24"/>
        <end position="506"/>
    </location>
</feature>
<protein>
    <submittedName>
        <fullName evidence="11">PTS glucose transporter subunit IIABC</fullName>
    </submittedName>
</protein>
<feature type="transmembrane region" description="Helical" evidence="9">
    <location>
        <begin position="391"/>
        <end position="416"/>
    </location>
</feature>
<keyword evidence="4 11" id="KW-0762">Sugar transport</keyword>
<dbReference type="GO" id="GO:0009401">
    <property type="term" value="P:phosphoenolpyruvate-dependent sugar phosphotransferase system"/>
    <property type="evidence" value="ECO:0007669"/>
    <property type="project" value="UniProtKB-KW"/>
</dbReference>
<dbReference type="AlphaFoldDB" id="A0AAI9T356"/>
<dbReference type="GO" id="GO:0090563">
    <property type="term" value="F:protein-phosphocysteine-sugar phosphotransferase activity"/>
    <property type="evidence" value="ECO:0007669"/>
    <property type="project" value="TreeGrafter"/>
</dbReference>
<evidence type="ECO:0000256" key="8">
    <source>
        <dbReference type="ARBA" id="ARBA00023136"/>
    </source>
</evidence>
<feature type="transmembrane region" description="Helical" evidence="9">
    <location>
        <begin position="471"/>
        <end position="495"/>
    </location>
</feature>
<sequence length="523" mass="59681">MKIDRLYQIRKNGKSYSNNRSNKIKIRNIYERFIKIITLIIIPLLLIVLIYGIGMILKEYANNLVIVTIGDVCTKIGKTVFDNLSLIICLVTVISITNNVKAVAIAVTGFLVFVVMQYALIQYKVTPEGTTYVTSILFFYHGNNLSMVLGTTFGLVTLNTSILGGVIVGIVSSYIYYKCIDLRLPKSFGLLNGFPFVTLIVVLANMFLAIIFLLLWIVLAIVLNHIYNWMWQQSANNFLGAAFVYELLNILLIPLGFKDIVANLFIPTTVETLSQTEFEALFRNIALHYGWEHNIFDDTWDNSTIQVAWNFIRQPLFRDQQISILGWINSLPINRLPQANGFSAQVYDWFLSSNFGHLLQLKLPPKYAFTFGGSLAISTAIILTSKKENRVPTAILMTMIVAVTILTGNNVIINLFTFFVSPLLYFCVYTPLAGLNGLFMSMLDVHIWVSFTDGLVDFIYKGVIPVAKGTNFFWVPIFTMIWFVIMTPIFWKAIIYFDYPFIGRRETILPRITHKNYHDMWNH</sequence>
<dbReference type="InterPro" id="IPR050429">
    <property type="entry name" value="PTS_Glucose_EIICBA"/>
</dbReference>
<keyword evidence="8 9" id="KW-0472">Membrane</keyword>
<gene>
    <name evidence="11" type="ORF">SPM_000380</name>
</gene>
<evidence type="ECO:0000313" key="11">
    <source>
        <dbReference type="EMBL" id="KAI92569.1"/>
    </source>
</evidence>
<organism evidence="11 12">
    <name type="scientific">Spiroplasma melliferum KC3</name>
    <dbReference type="NCBI Taxonomy" id="570509"/>
    <lineage>
        <taxon>Bacteria</taxon>
        <taxon>Bacillati</taxon>
        <taxon>Mycoplasmatota</taxon>
        <taxon>Mollicutes</taxon>
        <taxon>Entomoplasmatales</taxon>
        <taxon>Spiroplasmataceae</taxon>
        <taxon>Spiroplasma</taxon>
    </lineage>
</organism>